<dbReference type="InterPro" id="IPR029045">
    <property type="entry name" value="ClpP/crotonase-like_dom_sf"/>
</dbReference>
<name>A0A239SNB3_9BURK</name>
<dbReference type="RefSeq" id="WP_084104265.1">
    <property type="nucleotide sequence ID" value="NZ_CABPRX010000007.1"/>
</dbReference>
<dbReference type="InterPro" id="IPR001753">
    <property type="entry name" value="Enoyl-CoA_hydra/iso"/>
</dbReference>
<evidence type="ECO:0000313" key="4">
    <source>
        <dbReference type="EMBL" id="SNU86941.1"/>
    </source>
</evidence>
<reference evidence="4 5" key="1">
    <citation type="submission" date="2017-06" db="EMBL/GenBank/DDBJ databases">
        <authorList>
            <consortium name="Pathogen Informatics"/>
        </authorList>
    </citation>
    <scope>NUCLEOTIDE SEQUENCE [LARGE SCALE GENOMIC DNA]</scope>
    <source>
        <strain evidence="4 5">NCTC13161</strain>
    </source>
</reference>
<protein>
    <submittedName>
        <fullName evidence="4">Probable enoyl-CoA hydratase echA8</fullName>
        <ecNumber evidence="4">4.2.1.17</ecNumber>
    </submittedName>
</protein>
<dbReference type="GO" id="GO:0006635">
    <property type="term" value="P:fatty acid beta-oxidation"/>
    <property type="evidence" value="ECO:0007669"/>
    <property type="project" value="TreeGrafter"/>
</dbReference>
<dbReference type="InterPro" id="IPR018376">
    <property type="entry name" value="Enoyl-CoA_hyd/isom_CS"/>
</dbReference>
<evidence type="ECO:0000256" key="2">
    <source>
        <dbReference type="ARBA" id="ARBA00023239"/>
    </source>
</evidence>
<comment type="similarity">
    <text evidence="1 3">Belongs to the enoyl-CoA hydratase/isomerase family.</text>
</comment>
<evidence type="ECO:0000256" key="1">
    <source>
        <dbReference type="ARBA" id="ARBA00005254"/>
    </source>
</evidence>
<evidence type="ECO:0000313" key="5">
    <source>
        <dbReference type="Proteomes" id="UP000215126"/>
    </source>
</evidence>
<proteinExistence type="inferred from homology"/>
<dbReference type="GO" id="GO:0004300">
    <property type="term" value="F:enoyl-CoA hydratase activity"/>
    <property type="evidence" value="ECO:0007669"/>
    <property type="project" value="UniProtKB-EC"/>
</dbReference>
<dbReference type="OrthoDB" id="9148881at2"/>
<evidence type="ECO:0000256" key="3">
    <source>
        <dbReference type="RuleBase" id="RU003707"/>
    </source>
</evidence>
<dbReference type="SUPFAM" id="SSF52096">
    <property type="entry name" value="ClpP/crotonase"/>
    <property type="match status" value="1"/>
</dbReference>
<keyword evidence="5" id="KW-1185">Reference proteome</keyword>
<accession>A0A239SNB3</accession>
<dbReference type="Gene3D" id="3.90.226.10">
    <property type="entry name" value="2-enoyl-CoA Hydratase, Chain A, domain 1"/>
    <property type="match status" value="1"/>
</dbReference>
<dbReference type="Proteomes" id="UP000215126">
    <property type="component" value="Chromosome 1"/>
</dbReference>
<dbReference type="STRING" id="93222.NA29_22000"/>
<dbReference type="InterPro" id="IPR014748">
    <property type="entry name" value="Enoyl-CoA_hydra_C"/>
</dbReference>
<dbReference type="EMBL" id="LT906435">
    <property type="protein sequence ID" value="SNU86941.1"/>
    <property type="molecule type" value="Genomic_DNA"/>
</dbReference>
<dbReference type="PROSITE" id="PS00166">
    <property type="entry name" value="ENOYL_COA_HYDRATASE"/>
    <property type="match status" value="1"/>
</dbReference>
<dbReference type="Gene3D" id="1.10.12.10">
    <property type="entry name" value="Lyase 2-enoyl-coa Hydratase, Chain A, domain 2"/>
    <property type="match status" value="1"/>
</dbReference>
<keyword evidence="2 4" id="KW-0456">Lyase</keyword>
<sequence>METRVNEVVGEVLRDDSLLDEGLVTLTLSNPTKLNAISVAMWRALRGHVQALDEDSRVRAIVVRGAQGNFAAGADIEEFPVERGSYDTLRRYHGEIIGPTLDALARCRHPSVALIEGVCVGGGMEIATHCDLRIAAQGARFGVPINKLGFPMAPGELRGVLALAGRAATLEILLEGRVFGASEAREKGLLTRVVDDEALEEAGYTCARRIAAGAPLAAQLNKWLIARLAPPVPPLSEAEWQRAFSYWDSHDHREGVAAFLEKRPPDFRGR</sequence>
<dbReference type="CDD" id="cd06558">
    <property type="entry name" value="crotonase-like"/>
    <property type="match status" value="1"/>
</dbReference>
<dbReference type="EC" id="4.2.1.17" evidence="4"/>
<dbReference type="Pfam" id="PF00378">
    <property type="entry name" value="ECH_1"/>
    <property type="match status" value="1"/>
</dbReference>
<organism evidence="4 5">
    <name type="scientific">Pandoraea sputorum</name>
    <dbReference type="NCBI Taxonomy" id="93222"/>
    <lineage>
        <taxon>Bacteria</taxon>
        <taxon>Pseudomonadati</taxon>
        <taxon>Pseudomonadota</taxon>
        <taxon>Betaproteobacteria</taxon>
        <taxon>Burkholderiales</taxon>
        <taxon>Burkholderiaceae</taxon>
        <taxon>Pandoraea</taxon>
    </lineage>
</organism>
<gene>
    <name evidence="4" type="primary">echA8_9</name>
    <name evidence="4" type="ORF">SAMEA4530655_03584</name>
</gene>
<dbReference type="PANTHER" id="PTHR11941:SF54">
    <property type="entry name" value="ENOYL-COA HYDRATASE, MITOCHONDRIAL"/>
    <property type="match status" value="1"/>
</dbReference>
<dbReference type="AlphaFoldDB" id="A0A239SNB3"/>
<dbReference type="PANTHER" id="PTHR11941">
    <property type="entry name" value="ENOYL-COA HYDRATASE-RELATED"/>
    <property type="match status" value="1"/>
</dbReference>